<feature type="transmembrane region" description="Helical" evidence="1">
    <location>
        <begin position="41"/>
        <end position="60"/>
    </location>
</feature>
<protein>
    <recommendedName>
        <fullName evidence="2">DUF2231 domain-containing protein</fullName>
    </recommendedName>
</protein>
<evidence type="ECO:0000313" key="3">
    <source>
        <dbReference type="EMBL" id="NMN96415.1"/>
    </source>
</evidence>
<feature type="transmembrane region" description="Helical" evidence="1">
    <location>
        <begin position="116"/>
        <end position="134"/>
    </location>
</feature>
<evidence type="ECO:0000256" key="1">
    <source>
        <dbReference type="SAM" id="Phobius"/>
    </source>
</evidence>
<proteinExistence type="predicted"/>
<gene>
    <name evidence="3" type="ORF">FGL95_15345</name>
</gene>
<keyword evidence="1" id="KW-0472">Membrane</keyword>
<feature type="domain" description="DUF2231" evidence="2">
    <location>
        <begin position="6"/>
        <end position="149"/>
    </location>
</feature>
<dbReference type="Proteomes" id="UP000535543">
    <property type="component" value="Unassembled WGS sequence"/>
</dbReference>
<comment type="caution">
    <text evidence="3">The sequence shown here is derived from an EMBL/GenBank/DDBJ whole genome shotgun (WGS) entry which is preliminary data.</text>
</comment>
<feature type="transmembrane region" description="Helical" evidence="1">
    <location>
        <begin position="12"/>
        <end position="34"/>
    </location>
</feature>
<feature type="transmembrane region" description="Helical" evidence="1">
    <location>
        <begin position="86"/>
        <end position="104"/>
    </location>
</feature>
<evidence type="ECO:0000259" key="2">
    <source>
        <dbReference type="Pfam" id="PF09990"/>
    </source>
</evidence>
<dbReference type="RefSeq" id="WP_169588348.1">
    <property type="nucleotide sequence ID" value="NZ_VCQU01000005.1"/>
</dbReference>
<dbReference type="EMBL" id="VCQU01000005">
    <property type="protein sequence ID" value="NMN96415.1"/>
    <property type="molecule type" value="Genomic_DNA"/>
</dbReference>
<sequence length="152" mass="15891">MSTINGLPAHPLLVHFVVVLAPLTALLVILCAVWPGARRRFVWLLLPAALFVLVLTPLTTDAGESLNDRLGNPPLLDHHAELGDTMLWFAIALAVGAAGVTAIHAAEVKSRSLKPVVVYAIAAVSILVSVATIVQTVRVGDSGAQAVWGGQP</sequence>
<reference evidence="3 4" key="2">
    <citation type="submission" date="2020-06" db="EMBL/GenBank/DDBJ databases">
        <title>Antribacter stalactiti gen. nov., sp. nov., a new member of the family Nacardiaceae isolated from a cave.</title>
        <authorList>
            <person name="Kim I.S."/>
        </authorList>
    </citation>
    <scope>NUCLEOTIDE SEQUENCE [LARGE SCALE GENOMIC DNA]</scope>
    <source>
        <strain evidence="3 4">YC2-7</strain>
    </source>
</reference>
<keyword evidence="4" id="KW-1185">Reference proteome</keyword>
<name>A0A848KC36_9NOCA</name>
<dbReference type="Pfam" id="PF09990">
    <property type="entry name" value="DUF2231"/>
    <property type="match status" value="1"/>
</dbReference>
<reference evidence="3 4" key="1">
    <citation type="submission" date="2019-05" db="EMBL/GenBank/DDBJ databases">
        <authorList>
            <person name="Lee S.D."/>
        </authorList>
    </citation>
    <scope>NUCLEOTIDE SEQUENCE [LARGE SCALE GENOMIC DNA]</scope>
    <source>
        <strain evidence="3 4">YC2-7</strain>
    </source>
</reference>
<keyword evidence="1" id="KW-0812">Transmembrane</keyword>
<dbReference type="InterPro" id="IPR019251">
    <property type="entry name" value="DUF2231_TM"/>
</dbReference>
<organism evidence="3 4">
    <name type="scientific">Antrihabitans stalactiti</name>
    <dbReference type="NCBI Taxonomy" id="2584121"/>
    <lineage>
        <taxon>Bacteria</taxon>
        <taxon>Bacillati</taxon>
        <taxon>Actinomycetota</taxon>
        <taxon>Actinomycetes</taxon>
        <taxon>Mycobacteriales</taxon>
        <taxon>Nocardiaceae</taxon>
        <taxon>Antrihabitans</taxon>
    </lineage>
</organism>
<dbReference type="AlphaFoldDB" id="A0A848KC36"/>
<accession>A0A848KC36</accession>
<evidence type="ECO:0000313" key="4">
    <source>
        <dbReference type="Proteomes" id="UP000535543"/>
    </source>
</evidence>
<keyword evidence="1" id="KW-1133">Transmembrane helix</keyword>